<keyword evidence="8" id="KW-1185">Reference proteome</keyword>
<sequence>MALSKIRKVAGNLFSKYLLLTNTVSCGGLLAIGDAITQKIEHGKRDPATFKYDWPRTGRMFTVGLLMGPFNHAWYTFLDKMLVGNAGKIVFKKICCDQCVAAPYFCTTFLMGMALLEGKSWTVSVAELKEKFFVIYVMDWFIWPPAQFINFYFLPTKYRVLYVCFITLIWDTILSYIKHKEQAAEKYKVLEEKKNQNS</sequence>
<comment type="similarity">
    <text evidence="2 6">Belongs to the peroxisomal membrane protein PXMP2/4 family.</text>
</comment>
<evidence type="ECO:0000256" key="6">
    <source>
        <dbReference type="RuleBase" id="RU363053"/>
    </source>
</evidence>
<evidence type="ECO:0000256" key="5">
    <source>
        <dbReference type="ARBA" id="ARBA00023136"/>
    </source>
</evidence>
<dbReference type="Proteomes" id="UP000597762">
    <property type="component" value="Unassembled WGS sequence"/>
</dbReference>
<evidence type="ECO:0000256" key="2">
    <source>
        <dbReference type="ARBA" id="ARBA00006824"/>
    </source>
</evidence>
<evidence type="ECO:0000313" key="7">
    <source>
        <dbReference type="EMBL" id="CAE1171580.1"/>
    </source>
</evidence>
<accession>A0A812B6K7</accession>
<name>A0A812B6K7_ACAPH</name>
<gene>
    <name evidence="7" type="ORF">SPHA_11646</name>
</gene>
<feature type="transmembrane region" description="Helical" evidence="6">
    <location>
        <begin position="133"/>
        <end position="154"/>
    </location>
</feature>
<dbReference type="Pfam" id="PF04117">
    <property type="entry name" value="Mpv17_PMP22"/>
    <property type="match status" value="1"/>
</dbReference>
<dbReference type="PANTHER" id="PTHR11266">
    <property type="entry name" value="PEROXISOMAL MEMBRANE PROTEIN 2, PXMP2 MPV17"/>
    <property type="match status" value="1"/>
</dbReference>
<evidence type="ECO:0000313" key="8">
    <source>
        <dbReference type="Proteomes" id="UP000597762"/>
    </source>
</evidence>
<dbReference type="PANTHER" id="PTHR11266:SF8">
    <property type="entry name" value="MPV17-LIKE PROTEIN 2"/>
    <property type="match status" value="1"/>
</dbReference>
<dbReference type="AlphaFoldDB" id="A0A812B6K7"/>
<comment type="subcellular location">
    <subcellularLocation>
        <location evidence="1">Membrane</location>
        <topology evidence="1">Multi-pass membrane protein</topology>
    </subcellularLocation>
</comment>
<evidence type="ECO:0000256" key="1">
    <source>
        <dbReference type="ARBA" id="ARBA00004141"/>
    </source>
</evidence>
<proteinExistence type="inferred from homology"/>
<dbReference type="OrthoDB" id="10267969at2759"/>
<organism evidence="7 8">
    <name type="scientific">Acanthosepion pharaonis</name>
    <name type="common">Pharaoh cuttlefish</name>
    <name type="synonym">Sepia pharaonis</name>
    <dbReference type="NCBI Taxonomy" id="158019"/>
    <lineage>
        <taxon>Eukaryota</taxon>
        <taxon>Metazoa</taxon>
        <taxon>Spiralia</taxon>
        <taxon>Lophotrochozoa</taxon>
        <taxon>Mollusca</taxon>
        <taxon>Cephalopoda</taxon>
        <taxon>Coleoidea</taxon>
        <taxon>Decapodiformes</taxon>
        <taxon>Sepiida</taxon>
        <taxon>Sepiina</taxon>
        <taxon>Sepiidae</taxon>
        <taxon>Acanthosepion</taxon>
    </lineage>
</organism>
<dbReference type="InterPro" id="IPR007248">
    <property type="entry name" value="Mpv17_PMP22"/>
</dbReference>
<dbReference type="EMBL" id="CAHIKZ030000385">
    <property type="protein sequence ID" value="CAE1171580.1"/>
    <property type="molecule type" value="Genomic_DNA"/>
</dbReference>
<keyword evidence="5 6" id="KW-0472">Membrane</keyword>
<comment type="caution">
    <text evidence="7">The sequence shown here is derived from an EMBL/GenBank/DDBJ whole genome shotgun (WGS) entry which is preliminary data.</text>
</comment>
<keyword evidence="4 6" id="KW-1133">Transmembrane helix</keyword>
<evidence type="ECO:0000256" key="3">
    <source>
        <dbReference type="ARBA" id="ARBA00022692"/>
    </source>
</evidence>
<dbReference type="GO" id="GO:0061668">
    <property type="term" value="P:mitochondrial ribosome assembly"/>
    <property type="evidence" value="ECO:0007669"/>
    <property type="project" value="TreeGrafter"/>
</dbReference>
<evidence type="ECO:0000256" key="4">
    <source>
        <dbReference type="ARBA" id="ARBA00022989"/>
    </source>
</evidence>
<keyword evidence="3 6" id="KW-0812">Transmembrane</keyword>
<reference evidence="7" key="1">
    <citation type="submission" date="2021-01" db="EMBL/GenBank/DDBJ databases">
        <authorList>
            <person name="Li R."/>
            <person name="Bekaert M."/>
        </authorList>
    </citation>
    <scope>NUCLEOTIDE SEQUENCE</scope>
    <source>
        <strain evidence="7">Farmed</strain>
    </source>
</reference>
<dbReference type="GO" id="GO:0005739">
    <property type="term" value="C:mitochondrion"/>
    <property type="evidence" value="ECO:0007669"/>
    <property type="project" value="TreeGrafter"/>
</dbReference>
<protein>
    <submittedName>
        <fullName evidence="7">MPV17</fullName>
    </submittedName>
</protein>
<comment type="caution">
    <text evidence="6">Lacks conserved residue(s) required for the propagation of feature annotation.</text>
</comment>
<dbReference type="GO" id="GO:0016020">
    <property type="term" value="C:membrane"/>
    <property type="evidence" value="ECO:0007669"/>
    <property type="project" value="UniProtKB-SubCell"/>
</dbReference>